<gene>
    <name evidence="7" type="ORF">ABS767_11555</name>
</gene>
<sequence length="472" mass="49138">MEMNSTDPQPGDPSAQGVNAPDLQVFVFALFFIFGGITSLNDVIIPKLKELFTLNFTQAMLIQFCFFTAYLVIGIPGAKLVKKLGYMRGAVAGLATMIVGCLLFIPAAQTATYALFLGALFVLASGVVIVQVVANPLISLLGKPQTAHSRLTFAQAFNSLGTTVFPYVGAAIILGSIAGVDVATLSGAELAAYRSAESQVIVNGYLGIAAALAIVAIAVWLFRNRLPHDADSMGDKEFVGLSRYGMGLVLFIIGAVLAVQVNAIVGLILILLAPVVWLYGNDLLSRPRFSFGALCIFLYVGAEVSIGSLIINYLALDRVLGQPESVVGWMVSLYWGGAMVGRFIGSALMRVISPGKLLAVVAVGAIALIAISANTTGSVAAYSLLAIGLMNAIMFPTIFSLASEKLGSRAADGSGIINVAIFGGAVIPLATGAIADNTGSLAIAFALPALCYAIIACFGYYARRPYDGPVAG</sequence>
<dbReference type="Gene3D" id="1.20.1250.20">
    <property type="entry name" value="MFS general substrate transporter like domains"/>
    <property type="match status" value="2"/>
</dbReference>
<feature type="transmembrane region" description="Helical" evidence="6">
    <location>
        <begin position="441"/>
        <end position="462"/>
    </location>
</feature>
<keyword evidence="8" id="KW-1185">Reference proteome</keyword>
<evidence type="ECO:0000256" key="2">
    <source>
        <dbReference type="ARBA" id="ARBA00022475"/>
    </source>
</evidence>
<dbReference type="SUPFAM" id="SSF103473">
    <property type="entry name" value="MFS general substrate transporter"/>
    <property type="match status" value="1"/>
</dbReference>
<feature type="transmembrane region" description="Helical" evidence="6">
    <location>
        <begin position="200"/>
        <end position="222"/>
    </location>
</feature>
<dbReference type="CDD" id="cd17394">
    <property type="entry name" value="MFS_FucP_like"/>
    <property type="match status" value="1"/>
</dbReference>
<evidence type="ECO:0000256" key="1">
    <source>
        <dbReference type="ARBA" id="ARBA00004429"/>
    </source>
</evidence>
<comment type="subcellular location">
    <subcellularLocation>
        <location evidence="1">Cell inner membrane</location>
        <topology evidence="1">Multi-pass membrane protein</topology>
    </subcellularLocation>
</comment>
<dbReference type="EMBL" id="JBELQC010000001">
    <property type="protein sequence ID" value="MFL9841602.1"/>
    <property type="molecule type" value="Genomic_DNA"/>
</dbReference>
<protein>
    <submittedName>
        <fullName evidence="7">Sugar MFS transporter</fullName>
    </submittedName>
</protein>
<feature type="transmembrane region" description="Helical" evidence="6">
    <location>
        <begin position="357"/>
        <end position="373"/>
    </location>
</feature>
<dbReference type="InterPro" id="IPR011701">
    <property type="entry name" value="MFS"/>
</dbReference>
<feature type="transmembrane region" description="Helical" evidence="6">
    <location>
        <begin position="326"/>
        <end position="345"/>
    </location>
</feature>
<keyword evidence="2" id="KW-1003">Cell membrane</keyword>
<feature type="transmembrane region" description="Helical" evidence="6">
    <location>
        <begin position="85"/>
        <end position="105"/>
    </location>
</feature>
<feature type="transmembrane region" description="Helical" evidence="6">
    <location>
        <begin position="23"/>
        <end position="44"/>
    </location>
</feature>
<feature type="transmembrane region" description="Helical" evidence="6">
    <location>
        <begin position="379"/>
        <end position="403"/>
    </location>
</feature>
<evidence type="ECO:0000313" key="7">
    <source>
        <dbReference type="EMBL" id="MFL9841602.1"/>
    </source>
</evidence>
<dbReference type="InterPro" id="IPR036259">
    <property type="entry name" value="MFS_trans_sf"/>
</dbReference>
<keyword evidence="5 6" id="KW-0472">Membrane</keyword>
<feature type="transmembrane region" description="Helical" evidence="6">
    <location>
        <begin position="415"/>
        <end position="435"/>
    </location>
</feature>
<proteinExistence type="predicted"/>
<keyword evidence="4 6" id="KW-1133">Transmembrane helix</keyword>
<feature type="transmembrane region" description="Helical" evidence="6">
    <location>
        <begin position="112"/>
        <end position="134"/>
    </location>
</feature>
<feature type="transmembrane region" description="Helical" evidence="6">
    <location>
        <begin position="164"/>
        <end position="188"/>
    </location>
</feature>
<feature type="transmembrane region" description="Helical" evidence="6">
    <location>
        <begin position="248"/>
        <end position="279"/>
    </location>
</feature>
<dbReference type="Pfam" id="PF07690">
    <property type="entry name" value="MFS_1"/>
    <property type="match status" value="1"/>
</dbReference>
<dbReference type="PANTHER" id="PTHR43702">
    <property type="entry name" value="L-FUCOSE-PROTON SYMPORTER"/>
    <property type="match status" value="1"/>
</dbReference>
<evidence type="ECO:0000256" key="4">
    <source>
        <dbReference type="ARBA" id="ARBA00022989"/>
    </source>
</evidence>
<name>A0ABW8YNW4_9SPHN</name>
<evidence type="ECO:0000313" key="8">
    <source>
        <dbReference type="Proteomes" id="UP001629244"/>
    </source>
</evidence>
<accession>A0ABW8YNW4</accession>
<feature type="transmembrane region" description="Helical" evidence="6">
    <location>
        <begin position="291"/>
        <end position="314"/>
    </location>
</feature>
<reference evidence="7 8" key="1">
    <citation type="submission" date="2024-06" db="EMBL/GenBank/DDBJ databases">
        <authorList>
            <person name="Kaempfer P."/>
            <person name="Viver T."/>
        </authorList>
    </citation>
    <scope>NUCLEOTIDE SEQUENCE [LARGE SCALE GENOMIC DNA]</scope>
    <source>
        <strain evidence="7 8">ST-64</strain>
    </source>
</reference>
<dbReference type="InterPro" id="IPR050375">
    <property type="entry name" value="MFS_TsgA-like"/>
</dbReference>
<dbReference type="PANTHER" id="PTHR43702:SF3">
    <property type="entry name" value="PROTEIN TSGA"/>
    <property type="match status" value="1"/>
</dbReference>
<feature type="transmembrane region" description="Helical" evidence="6">
    <location>
        <begin position="51"/>
        <end position="73"/>
    </location>
</feature>
<dbReference type="Proteomes" id="UP001629244">
    <property type="component" value="Unassembled WGS sequence"/>
</dbReference>
<comment type="caution">
    <text evidence="7">The sequence shown here is derived from an EMBL/GenBank/DDBJ whole genome shotgun (WGS) entry which is preliminary data.</text>
</comment>
<evidence type="ECO:0000256" key="5">
    <source>
        <dbReference type="ARBA" id="ARBA00023136"/>
    </source>
</evidence>
<keyword evidence="3 6" id="KW-0812">Transmembrane</keyword>
<dbReference type="RefSeq" id="WP_408078698.1">
    <property type="nucleotide sequence ID" value="NZ_JBELQC010000001.1"/>
</dbReference>
<evidence type="ECO:0000256" key="3">
    <source>
        <dbReference type="ARBA" id="ARBA00022692"/>
    </source>
</evidence>
<evidence type="ECO:0000256" key="6">
    <source>
        <dbReference type="SAM" id="Phobius"/>
    </source>
</evidence>
<organism evidence="7 8">
    <name type="scientific">Sphingomonas plantiphila</name>
    <dbReference type="NCBI Taxonomy" id="3163295"/>
    <lineage>
        <taxon>Bacteria</taxon>
        <taxon>Pseudomonadati</taxon>
        <taxon>Pseudomonadota</taxon>
        <taxon>Alphaproteobacteria</taxon>
        <taxon>Sphingomonadales</taxon>
        <taxon>Sphingomonadaceae</taxon>
        <taxon>Sphingomonas</taxon>
    </lineage>
</organism>